<sequence length="119" mass="13214">MSEAGIWVTWGLPTRGRERQALALLKESLTGYLDTLRDAGRIERFDTAILRPQSAELGGFILIQGTSDQIDALRTDEGFKVWATQIQLVADRVGMVDAWVGDGLGEAFAMYDQALRRLD</sequence>
<keyword evidence="2" id="KW-1185">Reference proteome</keyword>
<dbReference type="RefSeq" id="WP_163795162.1">
    <property type="nucleotide sequence ID" value="NZ_AP022588.1"/>
</dbReference>
<protein>
    <submittedName>
        <fullName evidence="1">Uncharacterized protein</fullName>
    </submittedName>
</protein>
<evidence type="ECO:0000313" key="1">
    <source>
        <dbReference type="EMBL" id="BBY26041.1"/>
    </source>
</evidence>
<evidence type="ECO:0000313" key="2">
    <source>
        <dbReference type="Proteomes" id="UP000467193"/>
    </source>
</evidence>
<organism evidence="1 2">
    <name type="scientific">Mycolicibacterium sediminis</name>
    <dbReference type="NCBI Taxonomy" id="1286180"/>
    <lineage>
        <taxon>Bacteria</taxon>
        <taxon>Bacillati</taxon>
        <taxon>Actinomycetota</taxon>
        <taxon>Actinomycetes</taxon>
        <taxon>Mycobacteriales</taxon>
        <taxon>Mycobacteriaceae</taxon>
        <taxon>Mycolicibacterium</taxon>
    </lineage>
</organism>
<dbReference type="KEGG" id="msei:MSEDJ_01370"/>
<accession>A0A7I7QID9</accession>
<proteinExistence type="predicted"/>
<name>A0A7I7QID9_9MYCO</name>
<reference evidence="1 2" key="1">
    <citation type="journal article" date="2019" name="Emerg. Microbes Infect.">
        <title>Comprehensive subspecies identification of 175 nontuberculous mycobacteria species based on 7547 genomic profiles.</title>
        <authorList>
            <person name="Matsumoto Y."/>
            <person name="Kinjo T."/>
            <person name="Motooka D."/>
            <person name="Nabeya D."/>
            <person name="Jung N."/>
            <person name="Uechi K."/>
            <person name="Horii T."/>
            <person name="Iida T."/>
            <person name="Fujita J."/>
            <person name="Nakamura S."/>
        </authorList>
    </citation>
    <scope>NUCLEOTIDE SEQUENCE [LARGE SCALE GENOMIC DNA]</scope>
    <source>
        <strain evidence="1 2">JCM 17899</strain>
    </source>
</reference>
<gene>
    <name evidence="1" type="ORF">MSEDJ_01370</name>
</gene>
<dbReference type="AlphaFoldDB" id="A0A7I7QID9"/>
<dbReference type="Proteomes" id="UP000467193">
    <property type="component" value="Chromosome"/>
</dbReference>
<dbReference type="EMBL" id="AP022588">
    <property type="protein sequence ID" value="BBY26041.1"/>
    <property type="molecule type" value="Genomic_DNA"/>
</dbReference>